<reference evidence="1" key="2">
    <citation type="submission" date="2020-09" db="EMBL/GenBank/DDBJ databases">
        <authorList>
            <person name="Sun Q."/>
            <person name="Zhou Y."/>
        </authorList>
    </citation>
    <scope>NUCLEOTIDE SEQUENCE</scope>
    <source>
        <strain evidence="1">CGMCC 1.12506</strain>
    </source>
</reference>
<name>A0A916XXI0_9FLAO</name>
<protein>
    <recommendedName>
        <fullName evidence="3">Lipoprotein</fullName>
    </recommendedName>
</protein>
<evidence type="ECO:0008006" key="3">
    <source>
        <dbReference type="Google" id="ProtNLM"/>
    </source>
</evidence>
<gene>
    <name evidence="1" type="ORF">GCM10011343_05290</name>
</gene>
<keyword evidence="2" id="KW-1185">Reference proteome</keyword>
<dbReference type="PROSITE" id="PS51257">
    <property type="entry name" value="PROKAR_LIPOPROTEIN"/>
    <property type="match status" value="1"/>
</dbReference>
<accession>A0A916XXI0</accession>
<evidence type="ECO:0000313" key="2">
    <source>
        <dbReference type="Proteomes" id="UP000625735"/>
    </source>
</evidence>
<proteinExistence type="predicted"/>
<evidence type="ECO:0000313" key="1">
    <source>
        <dbReference type="EMBL" id="GGD17486.1"/>
    </source>
</evidence>
<dbReference type="AlphaFoldDB" id="A0A916XXI0"/>
<comment type="caution">
    <text evidence="1">The sequence shown here is derived from an EMBL/GenBank/DDBJ whole genome shotgun (WGS) entry which is preliminary data.</text>
</comment>
<organism evidence="1 2">
    <name type="scientific">Flavobacterium orientale</name>
    <dbReference type="NCBI Taxonomy" id="1756020"/>
    <lineage>
        <taxon>Bacteria</taxon>
        <taxon>Pseudomonadati</taxon>
        <taxon>Bacteroidota</taxon>
        <taxon>Flavobacteriia</taxon>
        <taxon>Flavobacteriales</taxon>
        <taxon>Flavobacteriaceae</taxon>
        <taxon>Flavobacterium</taxon>
    </lineage>
</organism>
<reference evidence="1" key="1">
    <citation type="journal article" date="2014" name="Int. J. Syst. Evol. Microbiol.">
        <title>Complete genome sequence of Corynebacterium casei LMG S-19264T (=DSM 44701T), isolated from a smear-ripened cheese.</title>
        <authorList>
            <consortium name="US DOE Joint Genome Institute (JGI-PGF)"/>
            <person name="Walter F."/>
            <person name="Albersmeier A."/>
            <person name="Kalinowski J."/>
            <person name="Ruckert C."/>
        </authorList>
    </citation>
    <scope>NUCLEOTIDE SEQUENCE</scope>
    <source>
        <strain evidence="1">CGMCC 1.12506</strain>
    </source>
</reference>
<dbReference type="RefSeq" id="WP_188360972.1">
    <property type="nucleotide sequence ID" value="NZ_BMFG01000002.1"/>
</dbReference>
<sequence>MIKRLALFLLLITLFVSCKDDNEKRLIAQEKERQKKEVIFNKINNSWRFRTIELQPKAQALIGDWSEWRLFFTELNQKPTSSIGAFQNKSKDLTKKAEVLVETIPNSLLIPEFKSRFLVLSTQFRSLELYMNLDDIPDEKVIYFINEINKQLASIELQLEELVRRSEVPKEQGEADLLRMLDTSRAVKNVPKNLEIVE</sequence>
<dbReference type="Proteomes" id="UP000625735">
    <property type="component" value="Unassembled WGS sequence"/>
</dbReference>
<dbReference type="EMBL" id="BMFG01000002">
    <property type="protein sequence ID" value="GGD17486.1"/>
    <property type="molecule type" value="Genomic_DNA"/>
</dbReference>